<comment type="catalytic activity">
    <reaction evidence="4">
        <text>a long-chain fatty acid + ATP + CoA = a long-chain fatty acyl-CoA + AMP + diphosphate</text>
        <dbReference type="Rhea" id="RHEA:15421"/>
        <dbReference type="ChEBI" id="CHEBI:30616"/>
        <dbReference type="ChEBI" id="CHEBI:33019"/>
        <dbReference type="ChEBI" id="CHEBI:57287"/>
        <dbReference type="ChEBI" id="CHEBI:57560"/>
        <dbReference type="ChEBI" id="CHEBI:83139"/>
        <dbReference type="ChEBI" id="CHEBI:456215"/>
        <dbReference type="EC" id="6.2.1.3"/>
    </reaction>
</comment>
<dbReference type="Proteomes" id="UP000199147">
    <property type="component" value="Unassembled WGS sequence"/>
</dbReference>
<dbReference type="Gene3D" id="3.40.50.12780">
    <property type="entry name" value="N-terminal domain of ligase-like"/>
    <property type="match status" value="1"/>
</dbReference>
<dbReference type="STRING" id="146018.BN2156_03841"/>
<dbReference type="NCBIfam" id="NF009921">
    <property type="entry name" value="PRK13382.1"/>
    <property type="match status" value="1"/>
</dbReference>
<dbReference type="PANTHER" id="PTHR43201:SF5">
    <property type="entry name" value="MEDIUM-CHAIN ACYL-COA LIGASE ACSF2, MITOCHONDRIAL"/>
    <property type="match status" value="1"/>
</dbReference>
<dbReference type="SUPFAM" id="SSF56801">
    <property type="entry name" value="Acetyl-CoA synthetase-like"/>
    <property type="match status" value="1"/>
</dbReference>
<sequence>MNPLDLLTGPLDRVTDTAGLVATMRRAGIITVMRPDKYLRIAAAMARENMSVTSGFAAAAQRCPNRPGLVDELGTLTWQQVDQQADALAAGLQALPGGEPKVLGIMARNHRGFVLSLIAANRIGADVLLLNTSFAAPALAEVVNREAVDAVIYDEEFTGTAASALSDRPSAARIVAWTDTHAHDLTVAKLVEQHRGAQPRRASEKSKVILLTSGTTGTPKGAKHSGGGPEVLKAILDRTPWHTEERVVIVAPMFHAWGFSQLAFAASMACTIVTRRKFDPEATLELVDRHRAKGLCVVPVMFDRIMELPENVLRRYDGRSLRFAAASGSRMRPDVVIAFMDRFGDIIYNNYNATEAGMIATATPADLRAAPDTAGKPAEGTEIRILDSDFRQVPTGEVGTIYVRNSTQFDGYTSGTTKDFHEGFMSSGDVGYLDEAGRLFVVGRDDEMIVSGGENVYPIEVEKVLAGHPEVGEAAVIGVDDAQYGQRLVAFVVPSGSDSQATPDDLKAYVRENLANYKVPREITVLDELPRNSTGKIDRRQLQEKVNG</sequence>
<dbReference type="InterPro" id="IPR000873">
    <property type="entry name" value="AMP-dep_synth/lig_dom"/>
</dbReference>
<gene>
    <name evidence="11" type="ORF">BN2156_03841</name>
</gene>
<feature type="domain" description="AMP-dependent synthetase/ligase" evidence="9">
    <location>
        <begin position="56"/>
        <end position="412"/>
    </location>
</feature>
<dbReference type="Pfam" id="PF13193">
    <property type="entry name" value="AMP-binding_C"/>
    <property type="match status" value="1"/>
</dbReference>
<dbReference type="Pfam" id="PF00501">
    <property type="entry name" value="AMP-binding"/>
    <property type="match status" value="1"/>
</dbReference>
<reference evidence="12" key="1">
    <citation type="submission" date="2015-07" db="EMBL/GenBank/DDBJ databases">
        <authorList>
            <person name="Urmite Genomes"/>
        </authorList>
    </citation>
    <scope>NUCLEOTIDE SEQUENCE [LARGE SCALE GENOMIC DNA]</scope>
    <source>
        <strain evidence="12">type strain: ATCC 49404</strain>
    </source>
</reference>
<accession>A0A0H5RTW1</accession>
<dbReference type="CDD" id="cd04433">
    <property type="entry name" value="AFD_class_I"/>
    <property type="match status" value="1"/>
</dbReference>
<protein>
    <recommendedName>
        <fullName evidence="5">Long-chain-fatty-acid--CoA ligase FadD13</fullName>
        <ecNumber evidence="3">6.2.1.3</ecNumber>
    </recommendedName>
    <alternativeName>
        <fullName evidence="6">Fatty acyl-CoA ligase</fullName>
    </alternativeName>
    <alternativeName>
        <fullName evidence="8">Fatty acyl-CoA synthetase</fullName>
    </alternativeName>
    <alternativeName>
        <fullName evidence="7">Very-long-chain fatty-acyl-CoA synthetase</fullName>
    </alternativeName>
</protein>
<dbReference type="OrthoDB" id="56621at2"/>
<evidence type="ECO:0000313" key="12">
    <source>
        <dbReference type="Proteomes" id="UP000199147"/>
    </source>
</evidence>
<organism evidence="11 12">
    <name type="scientific">Mycolicibacterium neworleansense</name>
    <dbReference type="NCBI Taxonomy" id="146018"/>
    <lineage>
        <taxon>Bacteria</taxon>
        <taxon>Bacillati</taxon>
        <taxon>Actinomycetota</taxon>
        <taxon>Actinomycetes</taxon>
        <taxon>Mycobacteriales</taxon>
        <taxon>Mycobacteriaceae</taxon>
        <taxon>Mycolicibacterium</taxon>
    </lineage>
</organism>
<evidence type="ECO:0000256" key="4">
    <source>
        <dbReference type="ARBA" id="ARBA00036813"/>
    </source>
</evidence>
<dbReference type="InterPro" id="IPR045851">
    <property type="entry name" value="AMP-bd_C_sf"/>
</dbReference>
<comment type="similarity">
    <text evidence="1">Belongs to the ATP-dependent AMP-binding enzyme family.</text>
</comment>
<dbReference type="InterPro" id="IPR020845">
    <property type="entry name" value="AMP-binding_CS"/>
</dbReference>
<dbReference type="Gene3D" id="3.30.300.30">
    <property type="match status" value="1"/>
</dbReference>
<evidence type="ECO:0000256" key="6">
    <source>
        <dbReference type="ARBA" id="ARBA00076959"/>
    </source>
</evidence>
<evidence type="ECO:0000313" key="11">
    <source>
        <dbReference type="EMBL" id="CRZ16962.1"/>
    </source>
</evidence>
<name>A0A0H5RTW1_9MYCO</name>
<dbReference type="RefSeq" id="WP_090516546.1">
    <property type="nucleotide sequence ID" value="NZ_CWKH01000002.1"/>
</dbReference>
<dbReference type="GO" id="GO:0031956">
    <property type="term" value="F:medium-chain fatty acid-CoA ligase activity"/>
    <property type="evidence" value="ECO:0007669"/>
    <property type="project" value="TreeGrafter"/>
</dbReference>
<evidence type="ECO:0000256" key="8">
    <source>
        <dbReference type="ARBA" id="ARBA00083882"/>
    </source>
</evidence>
<evidence type="ECO:0000256" key="7">
    <source>
        <dbReference type="ARBA" id="ARBA00080667"/>
    </source>
</evidence>
<keyword evidence="2" id="KW-0436">Ligase</keyword>
<dbReference type="InterPro" id="IPR042099">
    <property type="entry name" value="ANL_N_sf"/>
</dbReference>
<evidence type="ECO:0000256" key="3">
    <source>
        <dbReference type="ARBA" id="ARBA00026121"/>
    </source>
</evidence>
<proteinExistence type="inferred from homology"/>
<dbReference type="PROSITE" id="PS00455">
    <property type="entry name" value="AMP_BINDING"/>
    <property type="match status" value="1"/>
</dbReference>
<evidence type="ECO:0000256" key="2">
    <source>
        <dbReference type="ARBA" id="ARBA00022598"/>
    </source>
</evidence>
<dbReference type="EMBL" id="CWKH01000002">
    <property type="protein sequence ID" value="CRZ16962.1"/>
    <property type="molecule type" value="Genomic_DNA"/>
</dbReference>
<feature type="domain" description="AMP-binding enzyme C-terminal" evidence="10">
    <location>
        <begin position="460"/>
        <end position="536"/>
    </location>
</feature>
<evidence type="ECO:0000259" key="10">
    <source>
        <dbReference type="Pfam" id="PF13193"/>
    </source>
</evidence>
<dbReference type="AlphaFoldDB" id="A0A0H5RTW1"/>
<evidence type="ECO:0000256" key="1">
    <source>
        <dbReference type="ARBA" id="ARBA00006432"/>
    </source>
</evidence>
<dbReference type="PANTHER" id="PTHR43201">
    <property type="entry name" value="ACYL-COA SYNTHETASE"/>
    <property type="match status" value="1"/>
</dbReference>
<dbReference type="GO" id="GO:0004467">
    <property type="term" value="F:long-chain fatty acid-CoA ligase activity"/>
    <property type="evidence" value="ECO:0007669"/>
    <property type="project" value="UniProtKB-EC"/>
</dbReference>
<dbReference type="FunFam" id="3.30.300.30:FF:000008">
    <property type="entry name" value="2,3-dihydroxybenzoate-AMP ligase"/>
    <property type="match status" value="1"/>
</dbReference>
<keyword evidence="12" id="KW-1185">Reference proteome</keyword>
<dbReference type="InterPro" id="IPR025110">
    <property type="entry name" value="AMP-bd_C"/>
</dbReference>
<dbReference type="EC" id="6.2.1.3" evidence="3"/>
<evidence type="ECO:0000259" key="9">
    <source>
        <dbReference type="Pfam" id="PF00501"/>
    </source>
</evidence>
<evidence type="ECO:0000256" key="5">
    <source>
        <dbReference type="ARBA" id="ARBA00069710"/>
    </source>
</evidence>